<dbReference type="AlphaFoldDB" id="A0AAN6YCP6"/>
<dbReference type="EMBL" id="MU858064">
    <property type="protein sequence ID" value="KAK4216888.1"/>
    <property type="molecule type" value="Genomic_DNA"/>
</dbReference>
<evidence type="ECO:0000313" key="3">
    <source>
        <dbReference type="Proteomes" id="UP001301769"/>
    </source>
</evidence>
<evidence type="ECO:0000313" key="2">
    <source>
        <dbReference type="EMBL" id="KAK4216888.1"/>
    </source>
</evidence>
<gene>
    <name evidence="2" type="ORF">QBC37DRAFT_384992</name>
</gene>
<reference evidence="2" key="1">
    <citation type="journal article" date="2023" name="Mol. Phylogenet. Evol.">
        <title>Genome-scale phylogeny and comparative genomics of the fungal order Sordariales.</title>
        <authorList>
            <person name="Hensen N."/>
            <person name="Bonometti L."/>
            <person name="Westerberg I."/>
            <person name="Brannstrom I.O."/>
            <person name="Guillou S."/>
            <person name="Cros-Aarteil S."/>
            <person name="Calhoun S."/>
            <person name="Haridas S."/>
            <person name="Kuo A."/>
            <person name="Mondo S."/>
            <person name="Pangilinan J."/>
            <person name="Riley R."/>
            <person name="LaButti K."/>
            <person name="Andreopoulos B."/>
            <person name="Lipzen A."/>
            <person name="Chen C."/>
            <person name="Yan M."/>
            <person name="Daum C."/>
            <person name="Ng V."/>
            <person name="Clum A."/>
            <person name="Steindorff A."/>
            <person name="Ohm R.A."/>
            <person name="Martin F."/>
            <person name="Silar P."/>
            <person name="Natvig D.O."/>
            <person name="Lalanne C."/>
            <person name="Gautier V."/>
            <person name="Ament-Velasquez S.L."/>
            <person name="Kruys A."/>
            <person name="Hutchinson M.I."/>
            <person name="Powell A.J."/>
            <person name="Barry K."/>
            <person name="Miller A.N."/>
            <person name="Grigoriev I.V."/>
            <person name="Debuchy R."/>
            <person name="Gladieux P."/>
            <person name="Hiltunen Thoren M."/>
            <person name="Johannesson H."/>
        </authorList>
    </citation>
    <scope>NUCLEOTIDE SEQUENCE</scope>
    <source>
        <strain evidence="2">PSN293</strain>
    </source>
</reference>
<accession>A0AAN6YCP6</accession>
<comment type="caution">
    <text evidence="2">The sequence shown here is derived from an EMBL/GenBank/DDBJ whole genome shotgun (WGS) entry which is preliminary data.</text>
</comment>
<feature type="chain" id="PRO_5042852225" evidence="1">
    <location>
        <begin position="27"/>
        <end position="313"/>
    </location>
</feature>
<keyword evidence="1" id="KW-0732">Signal</keyword>
<reference evidence="2" key="2">
    <citation type="submission" date="2023-05" db="EMBL/GenBank/DDBJ databases">
        <authorList>
            <consortium name="Lawrence Berkeley National Laboratory"/>
            <person name="Steindorff A."/>
            <person name="Hensen N."/>
            <person name="Bonometti L."/>
            <person name="Westerberg I."/>
            <person name="Brannstrom I.O."/>
            <person name="Guillou S."/>
            <person name="Cros-Aarteil S."/>
            <person name="Calhoun S."/>
            <person name="Haridas S."/>
            <person name="Kuo A."/>
            <person name="Mondo S."/>
            <person name="Pangilinan J."/>
            <person name="Riley R."/>
            <person name="Labutti K."/>
            <person name="Andreopoulos B."/>
            <person name="Lipzen A."/>
            <person name="Chen C."/>
            <person name="Yanf M."/>
            <person name="Daum C."/>
            <person name="Ng V."/>
            <person name="Clum A."/>
            <person name="Ohm R."/>
            <person name="Martin F."/>
            <person name="Silar P."/>
            <person name="Natvig D."/>
            <person name="Lalanne C."/>
            <person name="Gautier V."/>
            <person name="Ament-Velasquez S.L."/>
            <person name="Kruys A."/>
            <person name="Hutchinson M.I."/>
            <person name="Powell A.J."/>
            <person name="Barry K."/>
            <person name="Miller A.N."/>
            <person name="Grigoriev I.V."/>
            <person name="Debuchy R."/>
            <person name="Gladieux P."/>
            <person name="Thoren M.H."/>
            <person name="Johannesson H."/>
        </authorList>
    </citation>
    <scope>NUCLEOTIDE SEQUENCE</scope>
    <source>
        <strain evidence="2">PSN293</strain>
    </source>
</reference>
<dbReference type="Proteomes" id="UP001301769">
    <property type="component" value="Unassembled WGS sequence"/>
</dbReference>
<evidence type="ECO:0000256" key="1">
    <source>
        <dbReference type="SAM" id="SignalP"/>
    </source>
</evidence>
<protein>
    <submittedName>
        <fullName evidence="2">Uncharacterized protein</fullName>
    </submittedName>
</protein>
<proteinExistence type="predicted"/>
<name>A0AAN6YCP6_9PEZI</name>
<sequence length="313" mass="34655">MKLQAPSNMNMALQTVFALVTGLVLGAVPPALGQDGCVSLSQPNPIAQQYPELPTGTLNVTIAVVPIPLRVARKMLPSKWKILTRPYRALLPDFPPDKYPVFMQFALDHDIQVTAVKFSISRLSAAFSFPFIDLLGDGYTSFTWTPTQLISYNNIAAITEAEKYGQTVHPARFDPECNAYRYVKSPPFKRDTYGKSSSVAVNGSNPNTHVEMQFTPLPNQNKSPYPLEFFKNITNQPIFGDGVACDLQIRLFNTSLSQAPFEPRYVRGSISANLPPMEKVKKGRGMDYFGVQIDTAFIEVNSLNCSTLQGYEG</sequence>
<organism evidence="2 3">
    <name type="scientific">Rhypophila decipiens</name>
    <dbReference type="NCBI Taxonomy" id="261697"/>
    <lineage>
        <taxon>Eukaryota</taxon>
        <taxon>Fungi</taxon>
        <taxon>Dikarya</taxon>
        <taxon>Ascomycota</taxon>
        <taxon>Pezizomycotina</taxon>
        <taxon>Sordariomycetes</taxon>
        <taxon>Sordariomycetidae</taxon>
        <taxon>Sordariales</taxon>
        <taxon>Naviculisporaceae</taxon>
        <taxon>Rhypophila</taxon>
    </lineage>
</organism>
<feature type="signal peptide" evidence="1">
    <location>
        <begin position="1"/>
        <end position="26"/>
    </location>
</feature>
<keyword evidence="3" id="KW-1185">Reference proteome</keyword>